<name>A0A815U4Y4_ADIRI</name>
<sequence>MDRFTIAWLDPTAKSQYAHLNALQELGISSEPVVIHDTLQECVTHIQCNRSRVLLIVNGNFGEELTQSVHNDYKVEAIYVYCMNVDHHKKWAIHYNKIKCVAKEFYEIINHMKNNYTTSTNVNVYKPITACSVPVCEPQVTSVTPGICTLSVTPNHSGIVSPGHVAVGQSSVQYSSVKKTSASYYSYSHVKKH</sequence>
<protein>
    <submittedName>
        <fullName evidence="1">Uncharacterized protein</fullName>
    </submittedName>
</protein>
<proteinExistence type="predicted"/>
<dbReference type="AlphaFoldDB" id="A0A815U4Y4"/>
<comment type="caution">
    <text evidence="1">The sequence shown here is derived from an EMBL/GenBank/DDBJ whole genome shotgun (WGS) entry which is preliminary data.</text>
</comment>
<evidence type="ECO:0000313" key="1">
    <source>
        <dbReference type="EMBL" id="CAF1509285.1"/>
    </source>
</evidence>
<organism evidence="1 2">
    <name type="scientific">Adineta ricciae</name>
    <name type="common">Rotifer</name>
    <dbReference type="NCBI Taxonomy" id="249248"/>
    <lineage>
        <taxon>Eukaryota</taxon>
        <taxon>Metazoa</taxon>
        <taxon>Spiralia</taxon>
        <taxon>Gnathifera</taxon>
        <taxon>Rotifera</taxon>
        <taxon>Eurotatoria</taxon>
        <taxon>Bdelloidea</taxon>
        <taxon>Adinetida</taxon>
        <taxon>Adinetidae</taxon>
        <taxon>Adineta</taxon>
    </lineage>
</organism>
<reference evidence="1" key="1">
    <citation type="submission" date="2021-02" db="EMBL/GenBank/DDBJ databases">
        <authorList>
            <person name="Nowell W R."/>
        </authorList>
    </citation>
    <scope>NUCLEOTIDE SEQUENCE</scope>
</reference>
<dbReference type="Proteomes" id="UP000663852">
    <property type="component" value="Unassembled WGS sequence"/>
</dbReference>
<gene>
    <name evidence="1" type="ORF">EDS130_LOCUS43135</name>
</gene>
<accession>A0A815U4Y4</accession>
<dbReference type="EMBL" id="CAJNOJ010000682">
    <property type="protein sequence ID" value="CAF1509285.1"/>
    <property type="molecule type" value="Genomic_DNA"/>
</dbReference>
<evidence type="ECO:0000313" key="2">
    <source>
        <dbReference type="Proteomes" id="UP000663852"/>
    </source>
</evidence>